<organism evidence="4 5">
    <name type="scientific">Senna tora</name>
    <dbReference type="NCBI Taxonomy" id="362788"/>
    <lineage>
        <taxon>Eukaryota</taxon>
        <taxon>Viridiplantae</taxon>
        <taxon>Streptophyta</taxon>
        <taxon>Embryophyta</taxon>
        <taxon>Tracheophyta</taxon>
        <taxon>Spermatophyta</taxon>
        <taxon>Magnoliopsida</taxon>
        <taxon>eudicotyledons</taxon>
        <taxon>Gunneridae</taxon>
        <taxon>Pentapetalae</taxon>
        <taxon>rosids</taxon>
        <taxon>fabids</taxon>
        <taxon>Fabales</taxon>
        <taxon>Fabaceae</taxon>
        <taxon>Caesalpinioideae</taxon>
        <taxon>Cassia clade</taxon>
        <taxon>Senna</taxon>
    </lineage>
</organism>
<keyword evidence="1" id="KW-0175">Coiled coil</keyword>
<dbReference type="InterPro" id="IPR005380">
    <property type="entry name" value="XS_domain"/>
</dbReference>
<dbReference type="EMBL" id="JAAIUW010000002">
    <property type="protein sequence ID" value="KAF7842685.1"/>
    <property type="molecule type" value="Genomic_DNA"/>
</dbReference>
<dbReference type="AlphaFoldDB" id="A0A835CJU4"/>
<sequence length="529" mass="61258">MAEVTDSFPELVSVYRVSGSKINQMSQTLANIKRNSEQTGHSRTDSLSRNLSGGSGPRAWYPQNSSSNAWGHPNVIHKLAKWGNGESGEANGKSQQAKSNFPNNLTCSEVDSLTIEEINSQARQWHCPACQGGTGAINWYPGLLALMNHARTIKARRARLHRLFAETLEEELRRRNVSITMAGEVYGRWEGLDKQVKDHEIVWPPMVVIMNTRYEQDENSKWSGMGNQELLDCFSEYAASKARHSYCPQGHRGMSVLIFEASTAGYLEAVRLHKHFKEQGRDREAWNKCQNPFVQGGKRQLYGYLASMEDMNIFNRHCGGKSKLKFEMRSYQEMVESKIKNINDDNQLVYYFKKQAAKEQIKSQALEASLSKVSQKLRQTVEENRLVRERTKIQHEEKKEEMDAQEQFFLGQIQVIQQAIDAKEDKFEKLQQEKRENEIQFCADFAKREDYKQSVERISSFTRLQDKQMRKFEAERDKLAKIHEDKKLGLKKKLWQEEVELEKEFENEMTKLMDKFTSGQCEEENGHQK</sequence>
<feature type="compositionally biased region" description="Basic and acidic residues" evidence="2">
    <location>
        <begin position="34"/>
        <end position="46"/>
    </location>
</feature>
<gene>
    <name evidence="4" type="ORF">G2W53_004983</name>
</gene>
<dbReference type="InterPro" id="IPR044287">
    <property type="entry name" value="SGS3"/>
</dbReference>
<dbReference type="PANTHER" id="PTHR46602">
    <property type="entry name" value="PROTEIN SUPPRESSOR OF GENE SILENCING 3"/>
    <property type="match status" value="1"/>
</dbReference>
<evidence type="ECO:0000313" key="4">
    <source>
        <dbReference type="EMBL" id="KAF7842685.1"/>
    </source>
</evidence>
<dbReference type="PANTHER" id="PTHR46602:SF6">
    <property type="entry name" value="XS DOMAIN-CONTAINING PROTEIN-RELATED"/>
    <property type="match status" value="1"/>
</dbReference>
<feature type="region of interest" description="Disordered" evidence="2">
    <location>
        <begin position="33"/>
        <end position="60"/>
    </location>
</feature>
<evidence type="ECO:0000256" key="2">
    <source>
        <dbReference type="SAM" id="MobiDB-lite"/>
    </source>
</evidence>
<dbReference type="CDD" id="cd12266">
    <property type="entry name" value="RRM_like_XS"/>
    <property type="match status" value="1"/>
</dbReference>
<dbReference type="Proteomes" id="UP000634136">
    <property type="component" value="Unassembled WGS sequence"/>
</dbReference>
<keyword evidence="5" id="KW-1185">Reference proteome</keyword>
<proteinExistence type="predicted"/>
<dbReference type="Pfam" id="PF03468">
    <property type="entry name" value="XS"/>
    <property type="match status" value="1"/>
</dbReference>
<feature type="coiled-coil region" evidence="1">
    <location>
        <begin position="413"/>
        <end position="440"/>
    </location>
</feature>
<evidence type="ECO:0000259" key="3">
    <source>
        <dbReference type="Pfam" id="PF03468"/>
    </source>
</evidence>
<protein>
    <submittedName>
        <fullName evidence="4">Protein SUPPRESSOR OF GENE SILENCING 3-like</fullName>
    </submittedName>
</protein>
<dbReference type="Gene3D" id="3.30.70.2890">
    <property type="entry name" value="XS domain"/>
    <property type="match status" value="1"/>
</dbReference>
<name>A0A835CJU4_9FABA</name>
<reference evidence="4" key="1">
    <citation type="submission" date="2020-09" db="EMBL/GenBank/DDBJ databases">
        <title>Genome-Enabled Discovery of Anthraquinone Biosynthesis in Senna tora.</title>
        <authorList>
            <person name="Kang S.-H."/>
            <person name="Pandey R.P."/>
            <person name="Lee C.-M."/>
            <person name="Sim J.-S."/>
            <person name="Jeong J.-T."/>
            <person name="Choi B.-S."/>
            <person name="Jung M."/>
            <person name="Ginzburg D."/>
            <person name="Zhao K."/>
            <person name="Won S.Y."/>
            <person name="Oh T.-J."/>
            <person name="Yu Y."/>
            <person name="Kim N.-H."/>
            <person name="Lee O.R."/>
            <person name="Lee T.-H."/>
            <person name="Bashyal P."/>
            <person name="Kim T.-S."/>
            <person name="Lee W.-H."/>
            <person name="Kawkins C."/>
            <person name="Kim C.-K."/>
            <person name="Kim J.S."/>
            <person name="Ahn B.O."/>
            <person name="Rhee S.Y."/>
            <person name="Sohng J.K."/>
        </authorList>
    </citation>
    <scope>NUCLEOTIDE SEQUENCE</scope>
    <source>
        <tissue evidence="4">Leaf</tissue>
    </source>
</reference>
<dbReference type="InterPro" id="IPR038588">
    <property type="entry name" value="XS_domain_sf"/>
</dbReference>
<feature type="domain" description="XS" evidence="3">
    <location>
        <begin position="198"/>
        <end position="312"/>
    </location>
</feature>
<dbReference type="GO" id="GO:0051607">
    <property type="term" value="P:defense response to virus"/>
    <property type="evidence" value="ECO:0007669"/>
    <property type="project" value="InterPro"/>
</dbReference>
<evidence type="ECO:0000256" key="1">
    <source>
        <dbReference type="SAM" id="Coils"/>
    </source>
</evidence>
<dbReference type="GO" id="GO:0031047">
    <property type="term" value="P:regulatory ncRNA-mediated gene silencing"/>
    <property type="evidence" value="ECO:0007669"/>
    <property type="project" value="InterPro"/>
</dbReference>
<dbReference type="OrthoDB" id="1936239at2759"/>
<accession>A0A835CJU4</accession>
<evidence type="ECO:0000313" key="5">
    <source>
        <dbReference type="Proteomes" id="UP000634136"/>
    </source>
</evidence>
<comment type="caution">
    <text evidence="4">The sequence shown here is derived from an EMBL/GenBank/DDBJ whole genome shotgun (WGS) entry which is preliminary data.</text>
</comment>